<dbReference type="SUPFAM" id="SSF52058">
    <property type="entry name" value="L domain-like"/>
    <property type="match status" value="1"/>
</dbReference>
<evidence type="ECO:0000256" key="1">
    <source>
        <dbReference type="ARBA" id="ARBA00004251"/>
    </source>
</evidence>
<name>A0A8J4RET0_9ROSI</name>
<keyword evidence="6" id="KW-0677">Repeat</keyword>
<keyword evidence="5 12" id="KW-0812">Transmembrane</keyword>
<keyword evidence="4" id="KW-0433">Leucine-rich repeat</keyword>
<feature type="transmembrane region" description="Helical" evidence="12">
    <location>
        <begin position="191"/>
        <end position="213"/>
    </location>
</feature>
<dbReference type="EMBL" id="JRKL02000997">
    <property type="protein sequence ID" value="KAF3966744.1"/>
    <property type="molecule type" value="Genomic_DNA"/>
</dbReference>
<comment type="subcellular location">
    <subcellularLocation>
        <location evidence="1">Cell membrane</location>
        <topology evidence="1">Single-pass type I membrane protein</topology>
    </subcellularLocation>
</comment>
<feature type="transmembrane region" description="Helical" evidence="12">
    <location>
        <begin position="318"/>
        <end position="340"/>
    </location>
</feature>
<keyword evidence="3" id="KW-1003">Cell membrane</keyword>
<dbReference type="GO" id="GO:0005886">
    <property type="term" value="C:plasma membrane"/>
    <property type="evidence" value="ECO:0007669"/>
    <property type="project" value="UniProtKB-SubCell"/>
</dbReference>
<reference evidence="13" key="1">
    <citation type="submission" date="2020-03" db="EMBL/GenBank/DDBJ databases">
        <title>Castanea mollissima Vanexum genome sequencing.</title>
        <authorList>
            <person name="Staton M."/>
        </authorList>
    </citation>
    <scope>NUCLEOTIDE SEQUENCE</scope>
    <source>
        <tissue evidence="13">Leaf</tissue>
    </source>
</reference>
<comment type="similarity">
    <text evidence="2">Belongs to the RLP family.</text>
</comment>
<feature type="region of interest" description="Disordered" evidence="11">
    <location>
        <begin position="378"/>
        <end position="398"/>
    </location>
</feature>
<evidence type="ECO:0000256" key="10">
    <source>
        <dbReference type="ARBA" id="ARBA00023180"/>
    </source>
</evidence>
<keyword evidence="7 12" id="KW-1133">Transmembrane helix</keyword>
<sequence length="425" mass="47231">MSRTLGVLDVRRNKLGGNISDTFPYHCGLQTLNLNGNQLEGVVPRSLINCTDLEVFDIGNNEISDVFPCYLRSISKLRVLILRSNKFKGPINSCRRSRSNFISPILQIVDLASNEFTGKLPRKFFSTWKAMLDEEDMSGQCSITSNLVPIMNKELCGFPLTIDCTRDEAPPPSATPKSKGTSSTTLIGFDWQFILTGLGFGVGAAVVVAPLTFWEKGRKWHDDCIDKILLVIFPMLGLSYTGYYNANVEEDEDIGDENTEDCEGNGDEDEMEDYSYIHNKKLCGFPLTTHCTSDEAPPPLATPKSKGTSSTTLIGFDWQFILTGLGFGIGAASVVAPLTFWEKGRKWHDDCIDKILLVIFSMLGLPYSGCYNTEVDKDEDIGDENTEDCKDNGDEDEMEGEEFGNQYCVFCSKLDISRKRVIHGP</sequence>
<evidence type="ECO:0000256" key="7">
    <source>
        <dbReference type="ARBA" id="ARBA00022989"/>
    </source>
</evidence>
<organism evidence="13 14">
    <name type="scientific">Castanea mollissima</name>
    <name type="common">Chinese chestnut</name>
    <dbReference type="NCBI Taxonomy" id="60419"/>
    <lineage>
        <taxon>Eukaryota</taxon>
        <taxon>Viridiplantae</taxon>
        <taxon>Streptophyta</taxon>
        <taxon>Embryophyta</taxon>
        <taxon>Tracheophyta</taxon>
        <taxon>Spermatophyta</taxon>
        <taxon>Magnoliopsida</taxon>
        <taxon>eudicotyledons</taxon>
        <taxon>Gunneridae</taxon>
        <taxon>Pentapetalae</taxon>
        <taxon>rosids</taxon>
        <taxon>fabids</taxon>
        <taxon>Fagales</taxon>
        <taxon>Fagaceae</taxon>
        <taxon>Castanea</taxon>
    </lineage>
</organism>
<keyword evidence="9" id="KW-0675">Receptor</keyword>
<keyword evidence="8 12" id="KW-0472">Membrane</keyword>
<evidence type="ECO:0000256" key="9">
    <source>
        <dbReference type="ARBA" id="ARBA00023170"/>
    </source>
</evidence>
<accession>A0A8J4RET0</accession>
<evidence type="ECO:0000256" key="4">
    <source>
        <dbReference type="ARBA" id="ARBA00022614"/>
    </source>
</evidence>
<dbReference type="InterPro" id="IPR032675">
    <property type="entry name" value="LRR_dom_sf"/>
</dbReference>
<evidence type="ECO:0000256" key="12">
    <source>
        <dbReference type="SAM" id="Phobius"/>
    </source>
</evidence>
<proteinExistence type="inferred from homology"/>
<keyword evidence="10" id="KW-0325">Glycoprotein</keyword>
<dbReference type="Pfam" id="PF13855">
    <property type="entry name" value="LRR_8"/>
    <property type="match status" value="1"/>
</dbReference>
<dbReference type="Gene3D" id="3.80.10.10">
    <property type="entry name" value="Ribonuclease Inhibitor"/>
    <property type="match status" value="1"/>
</dbReference>
<dbReference type="Proteomes" id="UP000737018">
    <property type="component" value="Unassembled WGS sequence"/>
</dbReference>
<feature type="transmembrane region" description="Helical" evidence="12">
    <location>
        <begin position="225"/>
        <end position="243"/>
    </location>
</feature>
<dbReference type="OrthoDB" id="1663868at2759"/>
<dbReference type="InterPro" id="IPR001611">
    <property type="entry name" value="Leu-rich_rpt"/>
</dbReference>
<evidence type="ECO:0000256" key="11">
    <source>
        <dbReference type="SAM" id="MobiDB-lite"/>
    </source>
</evidence>
<evidence type="ECO:0000256" key="2">
    <source>
        <dbReference type="ARBA" id="ARBA00009592"/>
    </source>
</evidence>
<evidence type="ECO:0000256" key="8">
    <source>
        <dbReference type="ARBA" id="ARBA00023136"/>
    </source>
</evidence>
<evidence type="ECO:0000313" key="14">
    <source>
        <dbReference type="Proteomes" id="UP000737018"/>
    </source>
</evidence>
<comment type="caution">
    <text evidence="13">The sequence shown here is derived from an EMBL/GenBank/DDBJ whole genome shotgun (WGS) entry which is preliminary data.</text>
</comment>
<keyword evidence="14" id="KW-1185">Reference proteome</keyword>
<evidence type="ECO:0000256" key="3">
    <source>
        <dbReference type="ARBA" id="ARBA00022475"/>
    </source>
</evidence>
<evidence type="ECO:0000313" key="13">
    <source>
        <dbReference type="EMBL" id="KAF3966744.1"/>
    </source>
</evidence>
<evidence type="ECO:0000256" key="6">
    <source>
        <dbReference type="ARBA" id="ARBA00022737"/>
    </source>
</evidence>
<dbReference type="PANTHER" id="PTHR27004">
    <property type="entry name" value="RECEPTOR-LIKE PROTEIN 12 ISOFORM X1"/>
    <property type="match status" value="1"/>
</dbReference>
<dbReference type="AlphaFoldDB" id="A0A8J4RET0"/>
<dbReference type="PANTHER" id="PTHR27004:SF428">
    <property type="entry name" value="OS01G0160600 PROTEIN"/>
    <property type="match status" value="1"/>
</dbReference>
<evidence type="ECO:0000256" key="5">
    <source>
        <dbReference type="ARBA" id="ARBA00022692"/>
    </source>
</evidence>
<gene>
    <name evidence="13" type="ORF">CMV_009185</name>
</gene>
<protein>
    <submittedName>
        <fullName evidence="13">Uncharacterized protein</fullName>
    </submittedName>
</protein>